<keyword evidence="4 13" id="KW-0812">Transmembrane</keyword>
<keyword evidence="17" id="KW-1185">Reference proteome</keyword>
<dbReference type="AlphaFoldDB" id="A0A182FR44"/>
<dbReference type="PANTHER" id="PTHR45695:SF23">
    <property type="entry name" value="GALANIN-LIKE G-PROTEIN COUPLED RECEPTOR NPR-9"/>
    <property type="match status" value="1"/>
</dbReference>
<reference evidence="16 17" key="1">
    <citation type="journal article" date="2017" name="G3 (Bethesda)">
        <title>The Physical Genome Mapping of Anopheles albimanus Corrected Scaffold Misassemblies and Identified Interarm Rearrangements in Genus Anopheles.</title>
        <authorList>
            <person name="Artemov G.N."/>
            <person name="Peery A.N."/>
            <person name="Jiang X."/>
            <person name="Tu Z."/>
            <person name="Stegniy V.N."/>
            <person name="Sharakhova M.V."/>
            <person name="Sharakhov I.V."/>
        </authorList>
    </citation>
    <scope>NUCLEOTIDE SEQUENCE [LARGE SCALE GENOMIC DNA]</scope>
    <source>
        <strain evidence="16 17">ALBI9_A</strain>
    </source>
</reference>
<keyword evidence="14" id="KW-0732">Signal</keyword>
<dbReference type="SUPFAM" id="SSF81321">
    <property type="entry name" value="Family A G protein-coupled receptor-like"/>
    <property type="match status" value="1"/>
</dbReference>
<feature type="chain" id="PRO_5044244442" description="G-protein coupled receptors family 1 profile domain-containing protein" evidence="14">
    <location>
        <begin position="22"/>
        <end position="168"/>
    </location>
</feature>
<evidence type="ECO:0000256" key="1">
    <source>
        <dbReference type="ARBA" id="ARBA00004651"/>
    </source>
</evidence>
<feature type="signal peptide" evidence="14">
    <location>
        <begin position="1"/>
        <end position="21"/>
    </location>
</feature>
<dbReference type="GO" id="GO:0004930">
    <property type="term" value="F:G protein-coupled receptor activity"/>
    <property type="evidence" value="ECO:0007669"/>
    <property type="project" value="UniProtKB-KW"/>
</dbReference>
<keyword evidence="6" id="KW-0297">G-protein coupled receptor</keyword>
<keyword evidence="9" id="KW-0675">Receptor</keyword>
<dbReference type="VEuPathDB" id="VectorBase:AALB017798"/>
<dbReference type="InterPro" id="IPR017452">
    <property type="entry name" value="GPCR_Rhodpsn_7TM"/>
</dbReference>
<dbReference type="GO" id="GO:0005886">
    <property type="term" value="C:plasma membrane"/>
    <property type="evidence" value="ECO:0007669"/>
    <property type="project" value="UniProtKB-SubCell"/>
</dbReference>
<keyword evidence="10" id="KW-0325">Glycoprotein</keyword>
<reference evidence="16" key="2">
    <citation type="submission" date="2022-08" db="UniProtKB">
        <authorList>
            <consortium name="EnsemblMetazoa"/>
        </authorList>
    </citation>
    <scope>IDENTIFICATION</scope>
    <source>
        <strain evidence="16">STECLA/ALBI9_A</strain>
    </source>
</reference>
<dbReference type="PRINTS" id="PR00237">
    <property type="entry name" value="GPCRRHODOPSN"/>
</dbReference>
<feature type="transmembrane region" description="Helical" evidence="13">
    <location>
        <begin position="66"/>
        <end position="88"/>
    </location>
</feature>
<keyword evidence="7 13" id="KW-0472">Membrane</keyword>
<keyword evidence="8" id="KW-1015">Disulfide bond</keyword>
<keyword evidence="5 13" id="KW-1133">Transmembrane helix</keyword>
<dbReference type="Pfam" id="PF00001">
    <property type="entry name" value="7tm_1"/>
    <property type="match status" value="1"/>
</dbReference>
<feature type="region of interest" description="Disordered" evidence="12">
    <location>
        <begin position="147"/>
        <end position="168"/>
    </location>
</feature>
<evidence type="ECO:0000256" key="14">
    <source>
        <dbReference type="SAM" id="SignalP"/>
    </source>
</evidence>
<feature type="compositionally biased region" description="Low complexity" evidence="12">
    <location>
        <begin position="152"/>
        <end position="162"/>
    </location>
</feature>
<proteinExistence type="inferred from homology"/>
<evidence type="ECO:0000256" key="12">
    <source>
        <dbReference type="SAM" id="MobiDB-lite"/>
    </source>
</evidence>
<evidence type="ECO:0000256" key="11">
    <source>
        <dbReference type="ARBA" id="ARBA00023224"/>
    </source>
</evidence>
<keyword evidence="3" id="KW-1003">Cell membrane</keyword>
<sequence>MVPLSLISFLYMGMLIRLWKGAPGGRASAESSDANNVHRPPTVSPFFSLLFHVDSNRRGKKRVTRMVVVVVLVFAFCWCPIQVILLLKSLKLYELTHASIIFQIVSHVLAYTNSFINPVLYAFLSDNFRKAFRKVVWCGRPPPLTIQPAAQTKTTRTTGNGTSNADAL</sequence>
<accession>A0A182FR44</accession>
<evidence type="ECO:0000256" key="3">
    <source>
        <dbReference type="ARBA" id="ARBA00022475"/>
    </source>
</evidence>
<evidence type="ECO:0000256" key="2">
    <source>
        <dbReference type="ARBA" id="ARBA00010663"/>
    </source>
</evidence>
<evidence type="ECO:0000256" key="4">
    <source>
        <dbReference type="ARBA" id="ARBA00022692"/>
    </source>
</evidence>
<keyword evidence="11" id="KW-0807">Transducer</keyword>
<dbReference type="Proteomes" id="UP000069272">
    <property type="component" value="Chromosome 2R"/>
</dbReference>
<evidence type="ECO:0000256" key="5">
    <source>
        <dbReference type="ARBA" id="ARBA00022989"/>
    </source>
</evidence>
<organism evidence="16 17">
    <name type="scientific">Anopheles albimanus</name>
    <name type="common">New world malaria mosquito</name>
    <dbReference type="NCBI Taxonomy" id="7167"/>
    <lineage>
        <taxon>Eukaryota</taxon>
        <taxon>Metazoa</taxon>
        <taxon>Ecdysozoa</taxon>
        <taxon>Arthropoda</taxon>
        <taxon>Hexapoda</taxon>
        <taxon>Insecta</taxon>
        <taxon>Pterygota</taxon>
        <taxon>Neoptera</taxon>
        <taxon>Endopterygota</taxon>
        <taxon>Diptera</taxon>
        <taxon>Nematocera</taxon>
        <taxon>Culicoidea</taxon>
        <taxon>Culicidae</taxon>
        <taxon>Anophelinae</taxon>
        <taxon>Anopheles</taxon>
    </lineage>
</organism>
<dbReference type="InterPro" id="IPR000276">
    <property type="entry name" value="GPCR_Rhodpsn"/>
</dbReference>
<evidence type="ECO:0000256" key="8">
    <source>
        <dbReference type="ARBA" id="ARBA00023157"/>
    </source>
</evidence>
<evidence type="ECO:0000313" key="16">
    <source>
        <dbReference type="EnsemblMetazoa" id="AALB009019-PA"/>
    </source>
</evidence>
<comment type="similarity">
    <text evidence="2">Belongs to the G-protein coupled receptor 1 family.</text>
</comment>
<evidence type="ECO:0000256" key="10">
    <source>
        <dbReference type="ARBA" id="ARBA00023180"/>
    </source>
</evidence>
<name>A0A182FR44_ANOAL</name>
<evidence type="ECO:0000313" key="17">
    <source>
        <dbReference type="Proteomes" id="UP000069272"/>
    </source>
</evidence>
<dbReference type="VEuPathDB" id="VectorBase:AALB20_035943"/>
<evidence type="ECO:0000259" key="15">
    <source>
        <dbReference type="PROSITE" id="PS50262"/>
    </source>
</evidence>
<dbReference type="EnsemblMetazoa" id="AALB009019-RA">
    <property type="protein sequence ID" value="AALB009019-PA"/>
    <property type="gene ID" value="AALB009019"/>
</dbReference>
<dbReference type="STRING" id="7167.A0A182FR44"/>
<dbReference type="PANTHER" id="PTHR45695">
    <property type="entry name" value="LEUCOKININ RECEPTOR-RELATED"/>
    <property type="match status" value="1"/>
</dbReference>
<evidence type="ECO:0000256" key="6">
    <source>
        <dbReference type="ARBA" id="ARBA00023040"/>
    </source>
</evidence>
<dbReference type="Gene3D" id="1.20.1070.10">
    <property type="entry name" value="Rhodopsin 7-helix transmembrane proteins"/>
    <property type="match status" value="1"/>
</dbReference>
<dbReference type="PROSITE" id="PS50262">
    <property type="entry name" value="G_PROTEIN_RECEP_F1_2"/>
    <property type="match status" value="1"/>
</dbReference>
<feature type="transmembrane region" description="Helical" evidence="13">
    <location>
        <begin position="100"/>
        <end position="124"/>
    </location>
</feature>
<comment type="subcellular location">
    <subcellularLocation>
        <location evidence="1">Cell membrane</location>
        <topology evidence="1">Multi-pass membrane protein</topology>
    </subcellularLocation>
</comment>
<protein>
    <recommendedName>
        <fullName evidence="15">G-protein coupled receptors family 1 profile domain-containing protein</fullName>
    </recommendedName>
</protein>
<evidence type="ECO:0000256" key="7">
    <source>
        <dbReference type="ARBA" id="ARBA00023136"/>
    </source>
</evidence>
<feature type="domain" description="G-protein coupled receptors family 1 profile" evidence="15">
    <location>
        <begin position="1"/>
        <end position="121"/>
    </location>
</feature>
<evidence type="ECO:0000256" key="13">
    <source>
        <dbReference type="SAM" id="Phobius"/>
    </source>
</evidence>
<evidence type="ECO:0000256" key="9">
    <source>
        <dbReference type="ARBA" id="ARBA00023170"/>
    </source>
</evidence>